<proteinExistence type="predicted"/>
<dbReference type="Proteomes" id="UP000824120">
    <property type="component" value="Chromosome 4"/>
</dbReference>
<dbReference type="AlphaFoldDB" id="A0A9J5Z6Q9"/>
<reference evidence="2 3" key="1">
    <citation type="submission" date="2020-09" db="EMBL/GenBank/DDBJ databases">
        <title>De no assembly of potato wild relative species, Solanum commersonii.</title>
        <authorList>
            <person name="Cho K."/>
        </authorList>
    </citation>
    <scope>NUCLEOTIDE SEQUENCE [LARGE SCALE GENOMIC DNA]</scope>
    <source>
        <strain evidence="2">LZ3.2</strain>
        <tissue evidence="2">Leaf</tissue>
    </source>
</reference>
<protein>
    <submittedName>
        <fullName evidence="2">Uncharacterized protein</fullName>
    </submittedName>
</protein>
<sequence length="92" mass="10583">MIEMRKRIGGGVGGGGGSRIKNTKKVDQDQEEINSISNKTKDGWRFINIIYVFWNERRRIKSKSTRKSPSSSSTIKEEKKSTRHTKQVQTQK</sequence>
<evidence type="ECO:0000256" key="1">
    <source>
        <dbReference type="SAM" id="MobiDB-lite"/>
    </source>
</evidence>
<evidence type="ECO:0000313" key="2">
    <source>
        <dbReference type="EMBL" id="KAG5608553.1"/>
    </source>
</evidence>
<gene>
    <name evidence="2" type="ORF">H5410_019834</name>
</gene>
<organism evidence="2 3">
    <name type="scientific">Solanum commersonii</name>
    <name type="common">Commerson's wild potato</name>
    <name type="synonym">Commerson's nightshade</name>
    <dbReference type="NCBI Taxonomy" id="4109"/>
    <lineage>
        <taxon>Eukaryota</taxon>
        <taxon>Viridiplantae</taxon>
        <taxon>Streptophyta</taxon>
        <taxon>Embryophyta</taxon>
        <taxon>Tracheophyta</taxon>
        <taxon>Spermatophyta</taxon>
        <taxon>Magnoliopsida</taxon>
        <taxon>eudicotyledons</taxon>
        <taxon>Gunneridae</taxon>
        <taxon>Pentapetalae</taxon>
        <taxon>asterids</taxon>
        <taxon>lamiids</taxon>
        <taxon>Solanales</taxon>
        <taxon>Solanaceae</taxon>
        <taxon>Solanoideae</taxon>
        <taxon>Solaneae</taxon>
        <taxon>Solanum</taxon>
    </lineage>
</organism>
<evidence type="ECO:0000313" key="3">
    <source>
        <dbReference type="Proteomes" id="UP000824120"/>
    </source>
</evidence>
<feature type="region of interest" description="Disordered" evidence="1">
    <location>
        <begin position="60"/>
        <end position="92"/>
    </location>
</feature>
<accession>A0A9J5Z6Q9</accession>
<comment type="caution">
    <text evidence="2">The sequence shown here is derived from an EMBL/GenBank/DDBJ whole genome shotgun (WGS) entry which is preliminary data.</text>
</comment>
<keyword evidence="3" id="KW-1185">Reference proteome</keyword>
<feature type="region of interest" description="Disordered" evidence="1">
    <location>
        <begin position="1"/>
        <end position="27"/>
    </location>
</feature>
<name>A0A9J5Z6Q9_SOLCO</name>
<dbReference type="EMBL" id="JACXVP010000004">
    <property type="protein sequence ID" value="KAG5608553.1"/>
    <property type="molecule type" value="Genomic_DNA"/>
</dbReference>
<feature type="compositionally biased region" description="Gly residues" evidence="1">
    <location>
        <begin position="9"/>
        <end position="18"/>
    </location>
</feature>